<proteinExistence type="predicted"/>
<accession>A0AB37ZDU1</accession>
<evidence type="ECO:0000313" key="1">
    <source>
        <dbReference type="EMBL" id="SDL92546.1"/>
    </source>
</evidence>
<dbReference type="AlphaFoldDB" id="A0AB37ZDU1"/>
<dbReference type="RefSeq" id="WP_074804718.1">
    <property type="nucleotide sequence ID" value="NZ_FNHM01000001.1"/>
</dbReference>
<reference evidence="1 2" key="1">
    <citation type="submission" date="2016-10" db="EMBL/GenBank/DDBJ databases">
        <authorList>
            <person name="Varghese N."/>
            <person name="Submissions S."/>
        </authorList>
    </citation>
    <scope>NUCLEOTIDE SEQUENCE [LARGE SCALE GENOMIC DNA]</scope>
    <source>
        <strain evidence="1 2">BS2122</strain>
    </source>
</reference>
<sequence length="222" mass="24828">MNDTKKVQLCVLCGERPATKGEGDHLPPQCIYPKPRPLGIPWNKVPACTPCNNAGSADDEQFKLIIGLSTGEYRENPDQVIDSLAGTIGKNMRLARQVLTKQERGYGHRFGNAVAEPLVAVPFDREAYSRVIQRIVRGLYWQQSGQILRPDAEIQVIPAQSVTPELGAPIKLLLSRAMRVELNNATFVYKFILEDDDASFWGLQFFDKQFVFALVSPQTEPK</sequence>
<dbReference type="EMBL" id="FNHM01000001">
    <property type="protein sequence ID" value="SDL92546.1"/>
    <property type="molecule type" value="Genomic_DNA"/>
</dbReference>
<gene>
    <name evidence="1" type="ORF">SAMN05444505_10185</name>
</gene>
<comment type="caution">
    <text evidence="1">The sequence shown here is derived from an EMBL/GenBank/DDBJ whole genome shotgun (WGS) entry which is preliminary data.</text>
</comment>
<evidence type="ECO:0000313" key="2">
    <source>
        <dbReference type="Proteomes" id="UP000183853"/>
    </source>
</evidence>
<organism evidence="1 2">
    <name type="scientific">Pseudomonas syringae</name>
    <dbReference type="NCBI Taxonomy" id="317"/>
    <lineage>
        <taxon>Bacteria</taxon>
        <taxon>Pseudomonadati</taxon>
        <taxon>Pseudomonadota</taxon>
        <taxon>Gammaproteobacteria</taxon>
        <taxon>Pseudomonadales</taxon>
        <taxon>Pseudomonadaceae</taxon>
        <taxon>Pseudomonas</taxon>
    </lineage>
</organism>
<name>A0AB37ZDU1_PSESX</name>
<evidence type="ECO:0008006" key="3">
    <source>
        <dbReference type="Google" id="ProtNLM"/>
    </source>
</evidence>
<protein>
    <recommendedName>
        <fullName evidence="3">HNH endonuclease</fullName>
    </recommendedName>
</protein>
<dbReference type="Proteomes" id="UP000183853">
    <property type="component" value="Unassembled WGS sequence"/>
</dbReference>